<dbReference type="CDD" id="cd07741">
    <property type="entry name" value="metallo-hydrolase-like_MBL-fold"/>
    <property type="match status" value="1"/>
</dbReference>
<dbReference type="EMBL" id="JAACQH010000017">
    <property type="protein sequence ID" value="NCS91024.1"/>
    <property type="molecule type" value="Genomic_DNA"/>
</dbReference>
<accession>A0A8J8CFJ9</accession>
<dbReference type="InterPro" id="IPR036866">
    <property type="entry name" value="RibonucZ/Hydroxyglut_hydro"/>
</dbReference>
<name>A0A8J8CFJ9_9ARCH</name>
<evidence type="ECO:0000313" key="3">
    <source>
        <dbReference type="EMBL" id="NCS91024.1"/>
    </source>
</evidence>
<reference evidence="3" key="1">
    <citation type="submission" date="2019-11" db="EMBL/GenBank/DDBJ databases">
        <title>Lipid analysis of CO2-rich subsurface aquifers suggests an autotrophy-based deep biosphere with lysolipids enriched in CPR bacteria.</title>
        <authorList>
            <person name="Probst A.J."/>
            <person name="Elling F.J."/>
            <person name="Castelle C.J."/>
            <person name="Zhu Q."/>
            <person name="Elvert M."/>
            <person name="Birarda G."/>
            <person name="Holman H.-Y."/>
            <person name="Lane K.R."/>
            <person name="Ladd B."/>
            <person name="Ryan M.C."/>
            <person name="Woyke T."/>
            <person name="Hinrichs K.-U."/>
            <person name="Banfield J.F."/>
        </authorList>
    </citation>
    <scope>NUCLEOTIDE SEQUENCE</scope>
    <source>
        <strain evidence="2">CG_2015-01_33_1645</strain>
        <strain evidence="3">CG_2015-04_33_537</strain>
    </source>
</reference>
<dbReference type="InterPro" id="IPR001279">
    <property type="entry name" value="Metallo-B-lactamas"/>
</dbReference>
<dbReference type="Proteomes" id="UP000768163">
    <property type="component" value="Unassembled WGS sequence"/>
</dbReference>
<evidence type="ECO:0000259" key="1">
    <source>
        <dbReference type="Pfam" id="PF12706"/>
    </source>
</evidence>
<dbReference type="AlphaFoldDB" id="A0A8J8CFJ9"/>
<dbReference type="PANTHER" id="PTHR42663:SF6">
    <property type="entry name" value="HYDROLASE C777.06C-RELATED"/>
    <property type="match status" value="1"/>
</dbReference>
<feature type="domain" description="Metallo-beta-lactamase" evidence="1">
    <location>
        <begin position="35"/>
        <end position="218"/>
    </location>
</feature>
<dbReference type="Proteomes" id="UP000738826">
    <property type="component" value="Unassembled WGS sequence"/>
</dbReference>
<evidence type="ECO:0000313" key="4">
    <source>
        <dbReference type="Proteomes" id="UP000738826"/>
    </source>
</evidence>
<dbReference type="SUPFAM" id="SSF56281">
    <property type="entry name" value="Metallo-hydrolase/oxidoreductase"/>
    <property type="match status" value="1"/>
</dbReference>
<sequence>MEDFIRFLGTSGGRFVMAKQLRSSAGTFMHIKGKNIMLDPGPGTLVWWVDANPCIDLSKTDAIILSHNHIDHSNDLNVIIDVITKGGWTKRKPMLFAPAECIEGENKVLLNYLRNFIKITVLKACTDYAIGNLKFKTSVEHRHGVETYGIMFDFNCKISFIVDTKYFPGLIKSYGGSDILIINLVMNKGKDKIMHLCVDDVRKILSEIKPKKCIITHFGRTMLKGDTNKIARMLSKETNVDVVAAEDGMILNLDEFSRECRDRQMELDF</sequence>
<dbReference type="PANTHER" id="PTHR42663">
    <property type="entry name" value="HYDROLASE C777.06C-RELATED-RELATED"/>
    <property type="match status" value="1"/>
</dbReference>
<dbReference type="Pfam" id="PF12706">
    <property type="entry name" value="Lactamase_B_2"/>
    <property type="match status" value="1"/>
</dbReference>
<comment type="caution">
    <text evidence="3">The sequence shown here is derived from an EMBL/GenBank/DDBJ whole genome shotgun (WGS) entry which is preliminary data.</text>
</comment>
<gene>
    <name evidence="3" type="ORF">GW779_01175</name>
    <name evidence="2" type="ORF">GW910_00050</name>
</gene>
<protein>
    <submittedName>
        <fullName evidence="3">MBL fold metallo-hydrolase</fullName>
    </submittedName>
</protein>
<organism evidence="3 4">
    <name type="scientific">Candidatus Altarchaeum hamiconexum</name>
    <dbReference type="NCBI Taxonomy" id="1803513"/>
    <lineage>
        <taxon>Archaea</taxon>
        <taxon>Candidatus Altarchaeota</taxon>
        <taxon>Candidatus Altiarchaeia</taxon>
        <taxon>Candidatus Altarchaeales</taxon>
        <taxon>Candidatus Altarchaeaceae</taxon>
        <taxon>Candidatus Altarchaeum</taxon>
    </lineage>
</organism>
<proteinExistence type="predicted"/>
<dbReference type="Gene3D" id="3.60.15.10">
    <property type="entry name" value="Ribonuclease Z/Hydroxyacylglutathione hydrolase-like"/>
    <property type="match status" value="1"/>
</dbReference>
<dbReference type="EMBL" id="JAACVF010000001">
    <property type="protein sequence ID" value="NCN64465.1"/>
    <property type="molecule type" value="Genomic_DNA"/>
</dbReference>
<evidence type="ECO:0000313" key="2">
    <source>
        <dbReference type="EMBL" id="NCN64465.1"/>
    </source>
</evidence>